<keyword evidence="7" id="KW-0830">Ubiquinone</keyword>
<feature type="domain" description="RNase H type-1" evidence="6">
    <location>
        <begin position="504"/>
        <end position="659"/>
    </location>
</feature>
<evidence type="ECO:0000256" key="1">
    <source>
        <dbReference type="ARBA" id="ARBA00007992"/>
    </source>
</evidence>
<organism evidence="7 8">
    <name type="scientific">Elsinoe australis</name>
    <dbReference type="NCBI Taxonomy" id="40998"/>
    <lineage>
        <taxon>Eukaryota</taxon>
        <taxon>Fungi</taxon>
        <taxon>Dikarya</taxon>
        <taxon>Ascomycota</taxon>
        <taxon>Pezizomycotina</taxon>
        <taxon>Dothideomycetes</taxon>
        <taxon>Dothideomycetidae</taxon>
        <taxon>Myriangiales</taxon>
        <taxon>Elsinoaceae</taxon>
        <taxon>Elsinoe</taxon>
    </lineage>
</organism>
<dbReference type="OrthoDB" id="9993796at2759"/>
<dbReference type="SUPFAM" id="SSF54373">
    <property type="entry name" value="FAD-linked reductases, C-terminal domain"/>
    <property type="match status" value="1"/>
</dbReference>
<dbReference type="InterPro" id="IPR002156">
    <property type="entry name" value="RNaseH_domain"/>
</dbReference>
<accession>A0A2P8AFK3</accession>
<dbReference type="GO" id="GO:0004497">
    <property type="term" value="F:monooxygenase activity"/>
    <property type="evidence" value="ECO:0007669"/>
    <property type="project" value="UniProtKB-KW"/>
</dbReference>
<name>A0A2P8AFK3_9PEZI</name>
<dbReference type="InterPro" id="IPR050493">
    <property type="entry name" value="FAD-dep_Monooxygenase_BioMet"/>
</dbReference>
<dbReference type="InterPro" id="IPR003953">
    <property type="entry name" value="FAD-dep_OxRdtase_2_FAD-bd"/>
</dbReference>
<dbReference type="STRING" id="40998.A0A2P8AFK3"/>
<dbReference type="Gene3D" id="3.50.50.60">
    <property type="entry name" value="FAD/NAD(P)-binding domain"/>
    <property type="match status" value="1"/>
</dbReference>
<protein>
    <submittedName>
        <fullName evidence="7">Ubiquinone biosynthesis monooxygenase COQ6</fullName>
    </submittedName>
</protein>
<dbReference type="GO" id="GO:0071949">
    <property type="term" value="F:FAD binding"/>
    <property type="evidence" value="ECO:0007669"/>
    <property type="project" value="InterPro"/>
</dbReference>
<dbReference type="InterPro" id="IPR036397">
    <property type="entry name" value="RNaseH_sf"/>
</dbReference>
<keyword evidence="8" id="KW-1185">Reference proteome</keyword>
<evidence type="ECO:0000256" key="2">
    <source>
        <dbReference type="ARBA" id="ARBA00022630"/>
    </source>
</evidence>
<dbReference type="Pfam" id="PF00075">
    <property type="entry name" value="RNase_H"/>
    <property type="match status" value="1"/>
</dbReference>
<dbReference type="EMBL" id="NHZQ01000010">
    <property type="protein sequence ID" value="PSK59241.1"/>
    <property type="molecule type" value="Genomic_DNA"/>
</dbReference>
<evidence type="ECO:0000313" key="7">
    <source>
        <dbReference type="EMBL" id="PSK59241.1"/>
    </source>
</evidence>
<dbReference type="SUPFAM" id="SSF51905">
    <property type="entry name" value="FAD/NAD(P)-binding domain"/>
    <property type="match status" value="1"/>
</dbReference>
<dbReference type="Pfam" id="PF01494">
    <property type="entry name" value="FAD_binding_3"/>
    <property type="match status" value="1"/>
</dbReference>
<evidence type="ECO:0000313" key="8">
    <source>
        <dbReference type="Proteomes" id="UP000243723"/>
    </source>
</evidence>
<dbReference type="GO" id="GO:0003676">
    <property type="term" value="F:nucleic acid binding"/>
    <property type="evidence" value="ECO:0007669"/>
    <property type="project" value="InterPro"/>
</dbReference>
<keyword evidence="4" id="KW-0560">Oxidoreductase</keyword>
<keyword evidence="3" id="KW-0274">FAD</keyword>
<dbReference type="InterPro" id="IPR036188">
    <property type="entry name" value="FAD/NAD-bd_sf"/>
</dbReference>
<dbReference type="CDD" id="cd13934">
    <property type="entry name" value="RNase_H_Dikarya_like"/>
    <property type="match status" value="1"/>
</dbReference>
<dbReference type="Pfam" id="PF00890">
    <property type="entry name" value="FAD_binding_2"/>
    <property type="match status" value="1"/>
</dbReference>
<proteinExistence type="inferred from homology"/>
<dbReference type="PRINTS" id="PR00420">
    <property type="entry name" value="RNGMNOXGNASE"/>
</dbReference>
<evidence type="ECO:0000256" key="3">
    <source>
        <dbReference type="ARBA" id="ARBA00022827"/>
    </source>
</evidence>
<keyword evidence="2" id="KW-0285">Flavoprotein</keyword>
<comment type="similarity">
    <text evidence="1">Belongs to the paxM FAD-dependent monooxygenase family.</text>
</comment>
<gene>
    <name evidence="7" type="ORF">B9Z65_3565</name>
</gene>
<dbReference type="PANTHER" id="PTHR13789">
    <property type="entry name" value="MONOOXYGENASE"/>
    <property type="match status" value="1"/>
</dbReference>
<comment type="caution">
    <text evidence="7">The sequence shown here is derived from an EMBL/GenBank/DDBJ whole genome shotgun (WGS) entry which is preliminary data.</text>
</comment>
<dbReference type="SUPFAM" id="SSF53098">
    <property type="entry name" value="Ribonuclease H-like"/>
    <property type="match status" value="1"/>
</dbReference>
<dbReference type="InterPro" id="IPR012337">
    <property type="entry name" value="RNaseH-like_sf"/>
</dbReference>
<dbReference type="InterPro" id="IPR002938">
    <property type="entry name" value="FAD-bd"/>
</dbReference>
<keyword evidence="5 7" id="KW-0503">Monooxygenase</keyword>
<dbReference type="Proteomes" id="UP000243723">
    <property type="component" value="Unassembled WGS sequence"/>
</dbReference>
<dbReference type="PROSITE" id="PS50879">
    <property type="entry name" value="RNASE_H_1"/>
    <property type="match status" value="1"/>
</dbReference>
<evidence type="ECO:0000256" key="5">
    <source>
        <dbReference type="ARBA" id="ARBA00023033"/>
    </source>
</evidence>
<evidence type="ECO:0000256" key="4">
    <source>
        <dbReference type="ARBA" id="ARBA00023002"/>
    </source>
</evidence>
<reference evidence="7 8" key="1">
    <citation type="submission" date="2017-05" db="EMBL/GenBank/DDBJ databases">
        <title>Draft genome sequence of Elsinoe australis.</title>
        <authorList>
            <person name="Cheng Q."/>
        </authorList>
    </citation>
    <scope>NUCLEOTIDE SEQUENCE [LARGE SCALE GENOMIC DNA]</scope>
    <source>
        <strain evidence="7 8">NL1</strain>
    </source>
</reference>
<dbReference type="AlphaFoldDB" id="A0A2P8AFK3"/>
<dbReference type="PANTHER" id="PTHR13789:SF314">
    <property type="entry name" value="FAD-BINDING DOMAIN-CONTAINING PROTEIN"/>
    <property type="match status" value="1"/>
</dbReference>
<dbReference type="GO" id="GO:0004523">
    <property type="term" value="F:RNA-DNA hybrid ribonuclease activity"/>
    <property type="evidence" value="ECO:0007669"/>
    <property type="project" value="InterPro"/>
</dbReference>
<dbReference type="Gene3D" id="3.30.420.10">
    <property type="entry name" value="Ribonuclease H-like superfamily/Ribonuclease H"/>
    <property type="match status" value="1"/>
</dbReference>
<evidence type="ECO:0000259" key="6">
    <source>
        <dbReference type="PROSITE" id="PS50879"/>
    </source>
</evidence>
<sequence>MANKQQDDNFRIVIVGGGIAGLSAAITLRGPGRTVTVLEKSRMNKEVGALISFQPNAQKIVESWNIQQHLDKARPLSDTAFQILDVNGTIRMRIPLVTEKYGADRVMYHRQDLHEALKAGAISQDLPGPPALIKTASKVVKCDCDAGIVTLEDGSKFEGDLIIGADGIHSPVRNELLSALGEDPVHPRATGLSAYRVLLDTAAIPSLPVPKDTFNPSAPITTMMMAHDRRVIMAPARAGTVFGLVCLVPDEKMNSDSHNNSWTTPASLSEVLEQYRDFPQWLKDILSCSEDVALWQLRDIDPLETWTKGRTIVIGDAAHAMLPTQGQGASQSVEDAEALQAFFKDVQGRPRLEEIKYKLEGVVDARIERATLTQRYSRQQAQHATEKGATEIKMNPAEFMDYNCDYDGVMDWLERRKRKGVQGKEMQVEDVVEGLKSVGLEGERPKEVAAEVDEDGYNSGREFIPDEEEETEEVPYLRLTVYNRDKQFFRLQIREPDWWQIHQDRGSMVVFIDGACRWNGQPRALASYGVYFGPGSRYNRKGVLPHNIPQTGVRAEIEALFRALKIITDRIIEDFKIERVIIACDCEFLVQAMCRLMDEWIENGGVNSMGNKVADFDRLKKIYRGIDYVEQQYDVSIRFWQIPRERNDGADQLANEALDEELARYIPPQPRASKARPERGRTR</sequence>